<keyword evidence="4" id="KW-1185">Reference proteome</keyword>
<name>A0A9P8QPK6_9HYPO</name>
<protein>
    <submittedName>
        <fullName evidence="3">Uncharacterized protein</fullName>
    </submittedName>
</protein>
<feature type="region of interest" description="Disordered" evidence="1">
    <location>
        <begin position="1"/>
        <end position="23"/>
    </location>
</feature>
<dbReference type="Proteomes" id="UP000827724">
    <property type="component" value="Unassembled WGS sequence"/>
</dbReference>
<keyword evidence="2" id="KW-0812">Transmembrane</keyword>
<feature type="transmembrane region" description="Helical" evidence="2">
    <location>
        <begin position="145"/>
        <end position="166"/>
    </location>
</feature>
<keyword evidence="2" id="KW-0472">Membrane</keyword>
<proteinExistence type="predicted"/>
<reference evidence="3" key="1">
    <citation type="submission" date="2021-08" db="EMBL/GenBank/DDBJ databases">
        <title>Chromosome-Level Trichoderma cornu-damae using Hi-C Data.</title>
        <authorList>
            <person name="Kim C.S."/>
        </authorList>
    </citation>
    <scope>NUCLEOTIDE SEQUENCE</scope>
    <source>
        <strain evidence="3">KA19-0412C</strain>
    </source>
</reference>
<evidence type="ECO:0000313" key="4">
    <source>
        <dbReference type="Proteomes" id="UP000827724"/>
    </source>
</evidence>
<comment type="caution">
    <text evidence="3">The sequence shown here is derived from an EMBL/GenBank/DDBJ whole genome shotgun (WGS) entry which is preliminary data.</text>
</comment>
<feature type="transmembrane region" description="Helical" evidence="2">
    <location>
        <begin position="78"/>
        <end position="97"/>
    </location>
</feature>
<feature type="transmembrane region" description="Helical" evidence="2">
    <location>
        <begin position="212"/>
        <end position="236"/>
    </location>
</feature>
<evidence type="ECO:0000313" key="3">
    <source>
        <dbReference type="EMBL" id="KAH6610046.1"/>
    </source>
</evidence>
<evidence type="ECO:0000256" key="2">
    <source>
        <dbReference type="SAM" id="Phobius"/>
    </source>
</evidence>
<dbReference type="OrthoDB" id="5279542at2759"/>
<keyword evidence="2" id="KW-1133">Transmembrane helix</keyword>
<accession>A0A9P8QPK6</accession>
<organism evidence="3 4">
    <name type="scientific">Trichoderma cornu-damae</name>
    <dbReference type="NCBI Taxonomy" id="654480"/>
    <lineage>
        <taxon>Eukaryota</taxon>
        <taxon>Fungi</taxon>
        <taxon>Dikarya</taxon>
        <taxon>Ascomycota</taxon>
        <taxon>Pezizomycotina</taxon>
        <taxon>Sordariomycetes</taxon>
        <taxon>Hypocreomycetidae</taxon>
        <taxon>Hypocreales</taxon>
        <taxon>Hypocreaceae</taxon>
        <taxon>Trichoderma</taxon>
    </lineage>
</organism>
<feature type="region of interest" description="Disordered" evidence="1">
    <location>
        <begin position="275"/>
        <end position="332"/>
    </location>
</feature>
<dbReference type="AlphaFoldDB" id="A0A9P8QPK6"/>
<dbReference type="EMBL" id="JAIWOZ010000001">
    <property type="protein sequence ID" value="KAH6610046.1"/>
    <property type="molecule type" value="Genomic_DNA"/>
</dbReference>
<feature type="compositionally biased region" description="Basic and acidic residues" evidence="1">
    <location>
        <begin position="310"/>
        <end position="322"/>
    </location>
</feature>
<gene>
    <name evidence="3" type="ORF">Trco_000066</name>
</gene>
<sequence>MSSSSQQPPQDAEKEAPRTVAAATAATAAATPIAMPPAGYRPYVYTGGGPAFAPYPVPQQAFEAPKPEPNRGWEITKMAMQTLSIVLSVTGVGLAFSTLNYTYFSYIVVIGTAPSCIIALVWGLVEMIVRAVRKFKAGIHPGAHVALSLIISLAGIILTAIFGPWFQDSWNDNYDRGQGCVYKYDSLLGRYAYVCSSDERVMMRQFNRERSVAYAAAVITLIVAVIHFTLFVGACVDTSKANAYASRPIYIVSPAQGQQALMQGLQPIQQVLVQPPAPAPAHVPPTTHDMPPTEEESEDQSKGKGKGKGKGKEPMRGGDIVEHYAPSSGSQA</sequence>
<feature type="transmembrane region" description="Helical" evidence="2">
    <location>
        <begin position="103"/>
        <end position="125"/>
    </location>
</feature>
<evidence type="ECO:0000256" key="1">
    <source>
        <dbReference type="SAM" id="MobiDB-lite"/>
    </source>
</evidence>